<gene>
    <name evidence="1" type="ORF">BP5796_10118</name>
</gene>
<accession>A0A3D8QUA6</accession>
<comment type="caution">
    <text evidence="1">The sequence shown here is derived from an EMBL/GenBank/DDBJ whole genome shotgun (WGS) entry which is preliminary data.</text>
</comment>
<evidence type="ECO:0000313" key="2">
    <source>
        <dbReference type="Proteomes" id="UP000256328"/>
    </source>
</evidence>
<dbReference type="OrthoDB" id="10025998at2759"/>
<evidence type="ECO:0000313" key="1">
    <source>
        <dbReference type="EMBL" id="RDW65426.1"/>
    </source>
</evidence>
<dbReference type="Proteomes" id="UP000256328">
    <property type="component" value="Unassembled WGS sequence"/>
</dbReference>
<dbReference type="EMBL" id="PDLN01000015">
    <property type="protein sequence ID" value="RDW65426.1"/>
    <property type="molecule type" value="Genomic_DNA"/>
</dbReference>
<sequence>MYTLQDLFEVTPILDTVCLHLELPDIFALKRSSRSFTWILDSFYKRRWSVNRYLRRFVTDPTALRSQLAKDNAVIAGGFALQFFANAVWRDSDLDIYVEYSLEQTSKAEIGGYLREYEGYKLEGSIVYPTHRKVLTTYVRTNPSTGFSSKINLIHTIDPPVLHILTNFCTTATVNFIAWNKAYCIFPDSTFLHKTSYQLNQEVNDSNGPYLAKLRRRGWMTLQTQWKEYERSTSSVSNSRRLSRRIGDAMTWKLTLDTAGVTPPQMPDYVLEQTHFSIRRREDRTLPGNNGSHYEIHAQRFVSYVLRHTYIAESLKGKDFWCDFLGPKLDELTRLEFLGVEPELRPEWLRLGNEAGGAEAMTRQYRYLDTDGFERGDLWTYWDHMVPKWHEIWCQEWEKRGPA</sequence>
<reference evidence="1 2" key="1">
    <citation type="journal article" date="2018" name="IMA Fungus">
        <title>IMA Genome-F 9: Draft genome sequence of Annulohypoxylon stygium, Aspergillus mulundensis, Berkeleyomyces basicola (syn. Thielaviopsis basicola), Ceratocystis smalleyi, two Cercospora beticola strains, Coleophoma cylindrospora, Fusarium fracticaudum, Phialophora cf. hyalina, and Morchella septimelata.</title>
        <authorList>
            <person name="Wingfield B.D."/>
            <person name="Bills G.F."/>
            <person name="Dong Y."/>
            <person name="Huang W."/>
            <person name="Nel W.J."/>
            <person name="Swalarsk-Parry B.S."/>
            <person name="Vaghefi N."/>
            <person name="Wilken P.M."/>
            <person name="An Z."/>
            <person name="de Beer Z.W."/>
            <person name="De Vos L."/>
            <person name="Chen L."/>
            <person name="Duong T.A."/>
            <person name="Gao Y."/>
            <person name="Hammerbacher A."/>
            <person name="Kikkert J.R."/>
            <person name="Li Y."/>
            <person name="Li H."/>
            <person name="Li K."/>
            <person name="Li Q."/>
            <person name="Liu X."/>
            <person name="Ma X."/>
            <person name="Naidoo K."/>
            <person name="Pethybridge S.J."/>
            <person name="Sun J."/>
            <person name="Steenkamp E.T."/>
            <person name="van der Nest M.A."/>
            <person name="van Wyk S."/>
            <person name="Wingfield M.J."/>
            <person name="Xiong C."/>
            <person name="Yue Q."/>
            <person name="Zhang X."/>
        </authorList>
    </citation>
    <scope>NUCLEOTIDE SEQUENCE [LARGE SCALE GENOMIC DNA]</scope>
    <source>
        <strain evidence="1 2">BP5796</strain>
    </source>
</reference>
<keyword evidence="2" id="KW-1185">Reference proteome</keyword>
<dbReference type="AlphaFoldDB" id="A0A3D8QUA6"/>
<organism evidence="1 2">
    <name type="scientific">Coleophoma crateriformis</name>
    <dbReference type="NCBI Taxonomy" id="565419"/>
    <lineage>
        <taxon>Eukaryota</taxon>
        <taxon>Fungi</taxon>
        <taxon>Dikarya</taxon>
        <taxon>Ascomycota</taxon>
        <taxon>Pezizomycotina</taxon>
        <taxon>Leotiomycetes</taxon>
        <taxon>Helotiales</taxon>
        <taxon>Dermateaceae</taxon>
        <taxon>Coleophoma</taxon>
    </lineage>
</organism>
<proteinExistence type="predicted"/>
<name>A0A3D8QUA6_9HELO</name>
<protein>
    <submittedName>
        <fullName evidence="1">Uncharacterized protein</fullName>
    </submittedName>
</protein>